<evidence type="ECO:0000256" key="2">
    <source>
        <dbReference type="ARBA" id="ARBA00004173"/>
    </source>
</evidence>
<evidence type="ECO:0000256" key="4">
    <source>
        <dbReference type="ARBA" id="ARBA00022723"/>
    </source>
</evidence>
<evidence type="ECO:0000256" key="7">
    <source>
        <dbReference type="ARBA" id="ARBA00022946"/>
    </source>
</evidence>
<comment type="subcellular location">
    <subcellularLocation>
        <location evidence="2">Mitochondrion</location>
    </subcellularLocation>
</comment>
<dbReference type="InterPro" id="IPR047198">
    <property type="entry name" value="DDP-like_NUDIX"/>
</dbReference>
<feature type="domain" description="Nudix hydrolase" evidence="9">
    <location>
        <begin position="94"/>
        <end position="239"/>
    </location>
</feature>
<dbReference type="GO" id="GO:0005739">
    <property type="term" value="C:mitochondrion"/>
    <property type="evidence" value="ECO:0007669"/>
    <property type="project" value="UniProtKB-SubCell"/>
</dbReference>
<evidence type="ECO:0000256" key="6">
    <source>
        <dbReference type="ARBA" id="ARBA00022842"/>
    </source>
</evidence>
<keyword evidence="8" id="KW-0496">Mitochondrion</keyword>
<dbReference type="Pfam" id="PF00293">
    <property type="entry name" value="NUDIX"/>
    <property type="match status" value="1"/>
</dbReference>
<sequence length="256" mass="29053">MGANRLYPVDPISIPTFLPIVRQVGTVRKWGLRAESCELCAKRGFKEVSEVITAAPGFQERCPLFLKPIYNLSGIMSSPLLARQGRHLQRYDKQLRLVAGCIPYKINGNSSNQSGDLMNRVEVLMISSPGRHDLIFPKGGWEKDETECEAACREALEEAGVRGIINGAELGHWVFRSKSRQGTCSLEGACKGYMFALEVTEELEYWPEQNIHGRKWVTLPQAFQLCRYDWMREALRLFVNRLCLFPSCLSHQISAW</sequence>
<evidence type="ECO:0000256" key="3">
    <source>
        <dbReference type="ARBA" id="ARBA00005582"/>
    </source>
</evidence>
<proteinExistence type="inferred from homology"/>
<dbReference type="InterPro" id="IPR020084">
    <property type="entry name" value="NUDIX_hydrolase_CS"/>
</dbReference>
<dbReference type="PANTHER" id="PTHR12629">
    <property type="entry name" value="DIPHOSPHOINOSITOL POLYPHOSPHATE PHOSPHOHYDROLASE"/>
    <property type="match status" value="1"/>
</dbReference>
<comment type="cofactor">
    <cofactor evidence="1">
        <name>Mg(2+)</name>
        <dbReference type="ChEBI" id="CHEBI:18420"/>
    </cofactor>
</comment>
<comment type="similarity">
    <text evidence="3">Belongs to the Nudix hydrolase family.</text>
</comment>
<evidence type="ECO:0000313" key="11">
    <source>
        <dbReference type="Proteomes" id="UP001222027"/>
    </source>
</evidence>
<dbReference type="InterPro" id="IPR015797">
    <property type="entry name" value="NUDIX_hydrolase-like_dom_sf"/>
</dbReference>
<dbReference type="EMBL" id="JAQQAF010000008">
    <property type="protein sequence ID" value="KAJ8464277.1"/>
    <property type="molecule type" value="Genomic_DNA"/>
</dbReference>
<evidence type="ECO:0000256" key="1">
    <source>
        <dbReference type="ARBA" id="ARBA00001946"/>
    </source>
</evidence>
<dbReference type="PANTHER" id="PTHR12629:SF71">
    <property type="entry name" value="HYDROLASE 13, MITOCHONDRIAL, PUTATIVE, EXPRESSED-RELATED"/>
    <property type="match status" value="1"/>
</dbReference>
<evidence type="ECO:0000313" key="10">
    <source>
        <dbReference type="EMBL" id="KAJ8464277.1"/>
    </source>
</evidence>
<dbReference type="PROSITE" id="PS51462">
    <property type="entry name" value="NUDIX"/>
    <property type="match status" value="1"/>
</dbReference>
<dbReference type="GO" id="GO:0005634">
    <property type="term" value="C:nucleus"/>
    <property type="evidence" value="ECO:0007669"/>
    <property type="project" value="TreeGrafter"/>
</dbReference>
<dbReference type="PROSITE" id="PS00893">
    <property type="entry name" value="NUDIX_BOX"/>
    <property type="match status" value="1"/>
</dbReference>
<evidence type="ECO:0000256" key="8">
    <source>
        <dbReference type="ARBA" id="ARBA00023128"/>
    </source>
</evidence>
<dbReference type="AlphaFoldDB" id="A0AAV8P4S2"/>
<protein>
    <recommendedName>
        <fullName evidence="9">Nudix hydrolase domain-containing protein</fullName>
    </recommendedName>
</protein>
<name>A0AAV8P4S2_ENSVE</name>
<dbReference type="InterPro" id="IPR000086">
    <property type="entry name" value="NUDIX_hydrolase_dom"/>
</dbReference>
<dbReference type="GO" id="GO:0046872">
    <property type="term" value="F:metal ion binding"/>
    <property type="evidence" value="ECO:0007669"/>
    <property type="project" value="UniProtKB-KW"/>
</dbReference>
<dbReference type="Gene3D" id="3.90.79.10">
    <property type="entry name" value="Nucleoside Triphosphate Pyrophosphohydrolase"/>
    <property type="match status" value="1"/>
</dbReference>
<dbReference type="Proteomes" id="UP001222027">
    <property type="component" value="Unassembled WGS sequence"/>
</dbReference>
<dbReference type="SUPFAM" id="SSF55811">
    <property type="entry name" value="Nudix"/>
    <property type="match status" value="1"/>
</dbReference>
<comment type="caution">
    <text evidence="10">The sequence shown here is derived from an EMBL/GenBank/DDBJ whole genome shotgun (WGS) entry which is preliminary data.</text>
</comment>
<keyword evidence="11" id="KW-1185">Reference proteome</keyword>
<accession>A0AAV8P4S2</accession>
<dbReference type="FunFam" id="3.90.79.10:FF:000030">
    <property type="entry name" value="Nudix hydrolase 13 mitochondrial"/>
    <property type="match status" value="1"/>
</dbReference>
<dbReference type="CDD" id="cd04666">
    <property type="entry name" value="NUDIX_DIPP2_like_Nudt4"/>
    <property type="match status" value="1"/>
</dbReference>
<organism evidence="10 11">
    <name type="scientific">Ensete ventricosum</name>
    <name type="common">Abyssinian banana</name>
    <name type="synonym">Musa ensete</name>
    <dbReference type="NCBI Taxonomy" id="4639"/>
    <lineage>
        <taxon>Eukaryota</taxon>
        <taxon>Viridiplantae</taxon>
        <taxon>Streptophyta</taxon>
        <taxon>Embryophyta</taxon>
        <taxon>Tracheophyta</taxon>
        <taxon>Spermatophyta</taxon>
        <taxon>Magnoliopsida</taxon>
        <taxon>Liliopsida</taxon>
        <taxon>Zingiberales</taxon>
        <taxon>Musaceae</taxon>
        <taxon>Ensete</taxon>
    </lineage>
</organism>
<keyword evidence="6" id="KW-0460">Magnesium</keyword>
<dbReference type="GO" id="GO:0016462">
    <property type="term" value="F:pyrophosphatase activity"/>
    <property type="evidence" value="ECO:0007669"/>
    <property type="project" value="InterPro"/>
</dbReference>
<keyword evidence="4" id="KW-0479">Metal-binding</keyword>
<keyword evidence="5" id="KW-0378">Hydrolase</keyword>
<gene>
    <name evidence="10" type="ORF">OPV22_026829</name>
</gene>
<evidence type="ECO:0000259" key="9">
    <source>
        <dbReference type="PROSITE" id="PS51462"/>
    </source>
</evidence>
<evidence type="ECO:0000256" key="5">
    <source>
        <dbReference type="ARBA" id="ARBA00022801"/>
    </source>
</evidence>
<reference evidence="10 11" key="1">
    <citation type="submission" date="2022-12" db="EMBL/GenBank/DDBJ databases">
        <title>Chromosome-scale assembly of the Ensete ventricosum genome.</title>
        <authorList>
            <person name="Dussert Y."/>
            <person name="Stocks J."/>
            <person name="Wendawek A."/>
            <person name="Woldeyes F."/>
            <person name="Nichols R.A."/>
            <person name="Borrell J.S."/>
        </authorList>
    </citation>
    <scope>NUCLEOTIDE SEQUENCE [LARGE SCALE GENOMIC DNA]</scope>
    <source>
        <strain evidence="11">cv. Maze</strain>
        <tissue evidence="10">Seeds</tissue>
    </source>
</reference>
<keyword evidence="7" id="KW-0809">Transit peptide</keyword>